<evidence type="ECO:0000256" key="1">
    <source>
        <dbReference type="ARBA" id="ARBA00022723"/>
    </source>
</evidence>
<evidence type="ECO:0000256" key="2">
    <source>
        <dbReference type="ARBA" id="ARBA00022833"/>
    </source>
</evidence>
<feature type="compositionally biased region" description="Basic and acidic residues" evidence="6">
    <location>
        <begin position="383"/>
        <end position="401"/>
    </location>
</feature>
<proteinExistence type="predicted"/>
<organism evidence="8 9">
    <name type="scientific">Portunus trituberculatus</name>
    <name type="common">Swimming crab</name>
    <name type="synonym">Neptunus trituberculatus</name>
    <dbReference type="NCBI Taxonomy" id="210409"/>
    <lineage>
        <taxon>Eukaryota</taxon>
        <taxon>Metazoa</taxon>
        <taxon>Ecdysozoa</taxon>
        <taxon>Arthropoda</taxon>
        <taxon>Crustacea</taxon>
        <taxon>Multicrustacea</taxon>
        <taxon>Malacostraca</taxon>
        <taxon>Eumalacostraca</taxon>
        <taxon>Eucarida</taxon>
        <taxon>Decapoda</taxon>
        <taxon>Pleocyemata</taxon>
        <taxon>Brachyura</taxon>
        <taxon>Eubrachyura</taxon>
        <taxon>Portunoidea</taxon>
        <taxon>Portunidae</taxon>
        <taxon>Portuninae</taxon>
        <taxon>Portunus</taxon>
    </lineage>
</organism>
<dbReference type="Gene3D" id="4.10.1040.10">
    <property type="entry name" value="DM DNA-binding domain"/>
    <property type="match status" value="1"/>
</dbReference>
<sequence length="583" mass="63789">MDRFPTTGYTGSTSASPMVAEIQVAHRFPTTACTGSTSASQVQGSSQPIGRTCVAVSVRQVQLAAQEGRIGVELWGMGTAALQRSRMKELWGLVTASCQRGKGERTLGTGYYVSPVGGRKKELWGLVTVSHQRGKEEEERKMFSMQAWAASGHVCDRCRNHNQWKQKRGHKGQCPFENCECSYCSFTSRRQQLMKHQQRVRRAMVSTPGPHDNTEMTMVQLSKEVLDLSSHLPSSEHVSSTMSLTSTIPMSSSSGSFSPNSSSSTSTTPSLSYSSIPLTSTGPQVSSISPSFTTSYSSIPFPSTSLSLASYQGNTVNAENHSPYQPTPPKPSLQDMREKITGDRATHTRSLPLSHSAICTNSTFLPLPGATTPPLPVTNFTQRELDPSNAHDPKEKTDPYRTPHSSPHLVTQELEALHMREEREILPGRSASFPSGNHKVLRPQPIGRSWLPPHTLYPEWNTYSAPCHPPHPPHPPPPPPPPPAPPSLPSSYGLHALSDKRIVAAQTHVPSLYPGAWCLRCCLQEAYVHTRSYSDPLTHANHLPTLPSTSTNPFPTAVSKESVFCGSRFILDTNVSQTFTSYK</sequence>
<keyword evidence="3 5" id="KW-0238">DNA-binding</keyword>
<keyword evidence="9" id="KW-1185">Reference proteome</keyword>
<accession>A0A5B7DT41</accession>
<evidence type="ECO:0000256" key="5">
    <source>
        <dbReference type="PROSITE-ProRule" id="PRU00070"/>
    </source>
</evidence>
<dbReference type="AlphaFoldDB" id="A0A5B7DT41"/>
<keyword evidence="4 5" id="KW-0539">Nucleus</keyword>
<protein>
    <submittedName>
        <fullName evidence="8">Doublesex-and mab-3-related transcription factor A2</fullName>
    </submittedName>
</protein>
<dbReference type="PROSITE" id="PS40000">
    <property type="entry name" value="DM_1"/>
    <property type="match status" value="1"/>
</dbReference>
<dbReference type="EMBL" id="VSRR010001346">
    <property type="protein sequence ID" value="MPC24578.1"/>
    <property type="molecule type" value="Genomic_DNA"/>
</dbReference>
<dbReference type="GO" id="GO:0046872">
    <property type="term" value="F:metal ion binding"/>
    <property type="evidence" value="ECO:0007669"/>
    <property type="project" value="UniProtKB-KW"/>
</dbReference>
<dbReference type="SUPFAM" id="SSF82927">
    <property type="entry name" value="Cysteine-rich DNA binding domain, (DM domain)"/>
    <property type="match status" value="1"/>
</dbReference>
<dbReference type="GO" id="GO:0000981">
    <property type="term" value="F:DNA-binding transcription factor activity, RNA polymerase II-specific"/>
    <property type="evidence" value="ECO:0007669"/>
    <property type="project" value="TreeGrafter"/>
</dbReference>
<feature type="DNA-binding region" description="DM" evidence="5">
    <location>
        <begin position="155"/>
        <end position="202"/>
    </location>
</feature>
<feature type="compositionally biased region" description="Pro residues" evidence="6">
    <location>
        <begin position="470"/>
        <end position="488"/>
    </location>
</feature>
<dbReference type="InterPro" id="IPR036407">
    <property type="entry name" value="DM_DNA-bd_sf"/>
</dbReference>
<dbReference type="GO" id="GO:0000978">
    <property type="term" value="F:RNA polymerase II cis-regulatory region sequence-specific DNA binding"/>
    <property type="evidence" value="ECO:0007669"/>
    <property type="project" value="TreeGrafter"/>
</dbReference>
<dbReference type="GO" id="GO:0005634">
    <property type="term" value="C:nucleus"/>
    <property type="evidence" value="ECO:0007669"/>
    <property type="project" value="UniProtKB-SubCell"/>
</dbReference>
<dbReference type="PROSITE" id="PS50809">
    <property type="entry name" value="DM_2"/>
    <property type="match status" value="1"/>
</dbReference>
<dbReference type="InterPro" id="IPR001275">
    <property type="entry name" value="DM_DNA-bd"/>
</dbReference>
<evidence type="ECO:0000313" key="8">
    <source>
        <dbReference type="EMBL" id="MPC24578.1"/>
    </source>
</evidence>
<feature type="region of interest" description="Disordered" evidence="6">
    <location>
        <begin position="382"/>
        <end position="407"/>
    </location>
</feature>
<evidence type="ECO:0000313" key="9">
    <source>
        <dbReference type="Proteomes" id="UP000324222"/>
    </source>
</evidence>
<comment type="caution">
    <text evidence="8">The sequence shown here is derived from an EMBL/GenBank/DDBJ whole genome shotgun (WGS) entry which is preliminary data.</text>
</comment>
<gene>
    <name evidence="8" type="primary">dmrta2_0</name>
    <name evidence="8" type="ORF">E2C01_017664</name>
</gene>
<feature type="region of interest" description="Disordered" evidence="6">
    <location>
        <begin position="230"/>
        <end position="293"/>
    </location>
</feature>
<dbReference type="Proteomes" id="UP000324222">
    <property type="component" value="Unassembled WGS sequence"/>
</dbReference>
<dbReference type="GO" id="GO:0007548">
    <property type="term" value="P:sex differentiation"/>
    <property type="evidence" value="ECO:0007669"/>
    <property type="project" value="TreeGrafter"/>
</dbReference>
<feature type="domain" description="DM" evidence="7">
    <location>
        <begin position="155"/>
        <end position="202"/>
    </location>
</feature>
<keyword evidence="2 5" id="KW-0862">Zinc</keyword>
<reference evidence="8 9" key="1">
    <citation type="submission" date="2019-05" db="EMBL/GenBank/DDBJ databases">
        <title>Another draft genome of Portunus trituberculatus and its Hox gene families provides insights of decapod evolution.</title>
        <authorList>
            <person name="Jeong J.-H."/>
            <person name="Song I."/>
            <person name="Kim S."/>
            <person name="Choi T."/>
            <person name="Kim D."/>
            <person name="Ryu S."/>
            <person name="Kim W."/>
        </authorList>
    </citation>
    <scope>NUCLEOTIDE SEQUENCE [LARGE SCALE GENOMIC DNA]</scope>
    <source>
        <tissue evidence="8">Muscle</tissue>
    </source>
</reference>
<name>A0A5B7DT41_PORTR</name>
<dbReference type="PANTHER" id="PTHR12322:SF115">
    <property type="entry name" value="PROTEIN CBR-MAB-23"/>
    <property type="match status" value="1"/>
</dbReference>
<dbReference type="Pfam" id="PF00751">
    <property type="entry name" value="DM"/>
    <property type="match status" value="1"/>
</dbReference>
<dbReference type="OrthoDB" id="6368848at2759"/>
<dbReference type="SMART" id="SM00301">
    <property type="entry name" value="DM"/>
    <property type="match status" value="1"/>
</dbReference>
<comment type="subcellular location">
    <subcellularLocation>
        <location evidence="5">Nucleus</location>
    </subcellularLocation>
</comment>
<evidence type="ECO:0000256" key="6">
    <source>
        <dbReference type="SAM" id="MobiDB-lite"/>
    </source>
</evidence>
<evidence type="ECO:0000259" key="7">
    <source>
        <dbReference type="PROSITE" id="PS50809"/>
    </source>
</evidence>
<keyword evidence="1 5" id="KW-0479">Metal-binding</keyword>
<dbReference type="PANTHER" id="PTHR12322">
    <property type="entry name" value="DOUBLESEX AND MAB-3 RELATED TRANSCRIPTION FACTOR DMRT"/>
    <property type="match status" value="1"/>
</dbReference>
<feature type="region of interest" description="Disordered" evidence="6">
    <location>
        <begin position="470"/>
        <end position="492"/>
    </location>
</feature>
<dbReference type="InterPro" id="IPR026607">
    <property type="entry name" value="DMRT"/>
</dbReference>
<evidence type="ECO:0000256" key="3">
    <source>
        <dbReference type="ARBA" id="ARBA00023125"/>
    </source>
</evidence>
<evidence type="ECO:0000256" key="4">
    <source>
        <dbReference type="ARBA" id="ARBA00023242"/>
    </source>
</evidence>